<feature type="transmembrane region" description="Helical" evidence="9">
    <location>
        <begin position="292"/>
        <end position="309"/>
    </location>
</feature>
<keyword evidence="3" id="KW-0813">Transport</keyword>
<gene>
    <name evidence="11" type="ORF">EGT50_01620</name>
</gene>
<evidence type="ECO:0000256" key="1">
    <source>
        <dbReference type="ARBA" id="ARBA00004651"/>
    </source>
</evidence>
<evidence type="ECO:0000256" key="8">
    <source>
        <dbReference type="SAM" id="MobiDB-lite"/>
    </source>
</evidence>
<keyword evidence="4" id="KW-1003">Cell membrane</keyword>
<keyword evidence="7 9" id="KW-0472">Membrane</keyword>
<dbReference type="InterPro" id="IPR011701">
    <property type="entry name" value="MFS"/>
</dbReference>
<dbReference type="InterPro" id="IPR020846">
    <property type="entry name" value="MFS_dom"/>
</dbReference>
<name>A0A3S3A9X5_9NOCA</name>
<dbReference type="GO" id="GO:0022857">
    <property type="term" value="F:transmembrane transporter activity"/>
    <property type="evidence" value="ECO:0007669"/>
    <property type="project" value="InterPro"/>
</dbReference>
<dbReference type="PROSITE" id="PS00216">
    <property type="entry name" value="SUGAR_TRANSPORT_1"/>
    <property type="match status" value="1"/>
</dbReference>
<evidence type="ECO:0000256" key="2">
    <source>
        <dbReference type="ARBA" id="ARBA00007520"/>
    </source>
</evidence>
<feature type="transmembrane region" description="Helical" evidence="9">
    <location>
        <begin position="315"/>
        <end position="333"/>
    </location>
</feature>
<proteinExistence type="inferred from homology"/>
<reference evidence="11 12" key="1">
    <citation type="submission" date="2018-11" db="EMBL/GenBank/DDBJ databases">
        <title>Rhodococcus spongicola sp. nov. and Rhodococcus xishaensis sp. nov. from marine sponges.</title>
        <authorList>
            <person name="Li L."/>
            <person name="Lin H.W."/>
        </authorList>
    </citation>
    <scope>NUCLEOTIDE SEQUENCE [LARGE SCALE GENOMIC DNA]</scope>
    <source>
        <strain evidence="11 12">LHW51113</strain>
    </source>
</reference>
<dbReference type="PROSITE" id="PS50850">
    <property type="entry name" value="MFS"/>
    <property type="match status" value="1"/>
</dbReference>
<feature type="transmembrane region" description="Helical" evidence="9">
    <location>
        <begin position="354"/>
        <end position="374"/>
    </location>
</feature>
<feature type="transmembrane region" description="Helical" evidence="9">
    <location>
        <begin position="49"/>
        <end position="70"/>
    </location>
</feature>
<dbReference type="OrthoDB" id="9793283at2"/>
<evidence type="ECO:0000259" key="10">
    <source>
        <dbReference type="PROSITE" id="PS50850"/>
    </source>
</evidence>
<dbReference type="AlphaFoldDB" id="A0A3S3A9X5"/>
<dbReference type="Proteomes" id="UP000283479">
    <property type="component" value="Unassembled WGS sequence"/>
</dbReference>
<evidence type="ECO:0000313" key="11">
    <source>
        <dbReference type="EMBL" id="RVW05337.1"/>
    </source>
</evidence>
<keyword evidence="12" id="KW-1185">Reference proteome</keyword>
<feature type="region of interest" description="Disordered" evidence="8">
    <location>
        <begin position="410"/>
        <end position="462"/>
    </location>
</feature>
<dbReference type="InterPro" id="IPR005828">
    <property type="entry name" value="MFS_sugar_transport-like"/>
</dbReference>
<accession>A0A3S3A9X5</accession>
<dbReference type="GO" id="GO:0005886">
    <property type="term" value="C:plasma membrane"/>
    <property type="evidence" value="ECO:0007669"/>
    <property type="project" value="UniProtKB-SubCell"/>
</dbReference>
<feature type="transmembrane region" description="Helical" evidence="9">
    <location>
        <begin position="25"/>
        <end position="43"/>
    </location>
</feature>
<protein>
    <submittedName>
        <fullName evidence="11">MFS transporter</fullName>
    </submittedName>
</protein>
<feature type="domain" description="Major facilitator superfamily (MFS) profile" evidence="10">
    <location>
        <begin position="24"/>
        <end position="404"/>
    </location>
</feature>
<comment type="subcellular location">
    <subcellularLocation>
        <location evidence="1">Cell membrane</location>
        <topology evidence="1">Multi-pass membrane protein</topology>
    </subcellularLocation>
</comment>
<keyword evidence="6 9" id="KW-1133">Transmembrane helix</keyword>
<dbReference type="Gene3D" id="1.20.1250.20">
    <property type="entry name" value="MFS general substrate transporter like domains"/>
    <property type="match status" value="1"/>
</dbReference>
<feature type="transmembrane region" description="Helical" evidence="9">
    <location>
        <begin position="179"/>
        <end position="197"/>
    </location>
</feature>
<dbReference type="Pfam" id="PF07690">
    <property type="entry name" value="MFS_1"/>
    <property type="match status" value="1"/>
</dbReference>
<dbReference type="PRINTS" id="PR01035">
    <property type="entry name" value="TCRTETA"/>
</dbReference>
<dbReference type="Gene3D" id="1.20.1720.10">
    <property type="entry name" value="Multidrug resistance protein D"/>
    <property type="match status" value="1"/>
</dbReference>
<dbReference type="PANTHER" id="PTHR23517">
    <property type="entry name" value="RESISTANCE PROTEIN MDTM, PUTATIVE-RELATED-RELATED"/>
    <property type="match status" value="1"/>
</dbReference>
<feature type="transmembrane region" description="Helical" evidence="9">
    <location>
        <begin position="149"/>
        <end position="173"/>
    </location>
</feature>
<dbReference type="Pfam" id="PF00083">
    <property type="entry name" value="Sugar_tr"/>
    <property type="match status" value="1"/>
</dbReference>
<dbReference type="InterPro" id="IPR001958">
    <property type="entry name" value="Tet-R_TetA/multi-R_MdtG-like"/>
</dbReference>
<feature type="transmembrane region" description="Helical" evidence="9">
    <location>
        <begin position="380"/>
        <end position="400"/>
    </location>
</feature>
<feature type="compositionally biased region" description="Basic and acidic residues" evidence="8">
    <location>
        <begin position="453"/>
        <end position="462"/>
    </location>
</feature>
<feature type="transmembrane region" description="Helical" evidence="9">
    <location>
        <begin position="262"/>
        <end position="280"/>
    </location>
</feature>
<evidence type="ECO:0000256" key="4">
    <source>
        <dbReference type="ARBA" id="ARBA00022475"/>
    </source>
</evidence>
<dbReference type="InterPro" id="IPR005829">
    <property type="entry name" value="Sugar_transporter_CS"/>
</dbReference>
<evidence type="ECO:0000256" key="7">
    <source>
        <dbReference type="ARBA" id="ARBA00023136"/>
    </source>
</evidence>
<evidence type="ECO:0000256" key="5">
    <source>
        <dbReference type="ARBA" id="ARBA00022692"/>
    </source>
</evidence>
<comment type="similarity">
    <text evidence="2">Belongs to the major facilitator superfamily. TCR/Tet family.</text>
</comment>
<evidence type="ECO:0000256" key="6">
    <source>
        <dbReference type="ARBA" id="ARBA00022989"/>
    </source>
</evidence>
<keyword evidence="5 9" id="KW-0812">Transmembrane</keyword>
<dbReference type="InterPro" id="IPR036259">
    <property type="entry name" value="MFS_trans_sf"/>
</dbReference>
<feature type="compositionally biased region" description="Basic and acidic residues" evidence="8">
    <location>
        <begin position="410"/>
        <end position="438"/>
    </location>
</feature>
<feature type="transmembrane region" description="Helical" evidence="9">
    <location>
        <begin position="115"/>
        <end position="137"/>
    </location>
</feature>
<dbReference type="InterPro" id="IPR050171">
    <property type="entry name" value="MFS_Transporters"/>
</dbReference>
<dbReference type="EMBL" id="RKLO01000001">
    <property type="protein sequence ID" value="RVW05337.1"/>
    <property type="molecule type" value="Genomic_DNA"/>
</dbReference>
<organism evidence="11 12">
    <name type="scientific">Rhodococcus xishaensis</name>
    <dbReference type="NCBI Taxonomy" id="2487364"/>
    <lineage>
        <taxon>Bacteria</taxon>
        <taxon>Bacillati</taxon>
        <taxon>Actinomycetota</taxon>
        <taxon>Actinomycetes</taxon>
        <taxon>Mycobacteriales</taxon>
        <taxon>Nocardiaceae</taxon>
        <taxon>Rhodococcus</taxon>
    </lineage>
</organism>
<evidence type="ECO:0000313" key="12">
    <source>
        <dbReference type="Proteomes" id="UP000283479"/>
    </source>
</evidence>
<feature type="transmembrane region" description="Helical" evidence="9">
    <location>
        <begin position="229"/>
        <end position="250"/>
    </location>
</feature>
<comment type="caution">
    <text evidence="11">The sequence shown here is derived from an EMBL/GenBank/DDBJ whole genome shotgun (WGS) entry which is preliminary data.</text>
</comment>
<evidence type="ECO:0000256" key="9">
    <source>
        <dbReference type="SAM" id="Phobius"/>
    </source>
</evidence>
<evidence type="ECO:0000256" key="3">
    <source>
        <dbReference type="ARBA" id="ARBA00022448"/>
    </source>
</evidence>
<dbReference type="CDD" id="cd17325">
    <property type="entry name" value="MFS_MdtG_SLC18_like"/>
    <property type="match status" value="1"/>
</dbReference>
<sequence length="462" mass="48125">MRNSPFASSNSATSTDTDTKLPREIWVLVASAFIVAVGFGIVAPALPQFAVSFNVGFTAASAVISAFALMRLLFAPMSGALVQRLGERPTYLTGLLITAASTGACAVATEYWQLLLFRAVGGIGSTMFTVSALGLLIRMSPPGGRGRVSGVYASAFLVGTVTGPLFGGALAGFGLRVPFVIYAVALLAAAAVVYFALRKSHLAEPVGESELRDLTLRESMRSSMYRASLGSNLVTGWVVFGVRVSLVPLFVVEVLDGDATMAAIALTVFALGNAVVLTRAGRLSDRFGRKPFVLIGLAICGTATITMGLTDSVAVFYISSIIAGIGSGIMVPAQQAAVADVVGAQRRGGPSVAAFQMMSDVGMFAGPLLAGVVAERWSFGAAWATTGVIVLLPILLWFFAPNGRVVNDADRDSDDSAGHPDTDEHAHQIGGTDRDHAEQQLPPGAADPGLGGEVRRERAREQ</sequence>
<dbReference type="SUPFAM" id="SSF103473">
    <property type="entry name" value="MFS general substrate transporter"/>
    <property type="match status" value="1"/>
</dbReference>